<keyword evidence="5" id="KW-1185">Reference proteome</keyword>
<dbReference type="PANTHER" id="PTHR12758:SF19">
    <property type="entry name" value="APOPTOSIS INHIBITOR 5"/>
    <property type="match status" value="1"/>
</dbReference>
<evidence type="ECO:0000313" key="4">
    <source>
        <dbReference type="EMBL" id="OON22390.1"/>
    </source>
</evidence>
<evidence type="ECO:0000256" key="1">
    <source>
        <dbReference type="ARBA" id="ARBA00009515"/>
    </source>
</evidence>
<accession>A0A1S8X6P3</accession>
<dbReference type="GO" id="GO:0043066">
    <property type="term" value="P:negative regulation of apoptotic process"/>
    <property type="evidence" value="ECO:0007669"/>
    <property type="project" value="TreeGrafter"/>
</dbReference>
<keyword evidence="2" id="KW-0053">Apoptosis</keyword>
<reference evidence="4 5" key="1">
    <citation type="submission" date="2015-03" db="EMBL/GenBank/DDBJ databases">
        <title>Draft genome of the nematode, Opisthorchis viverrini.</title>
        <authorList>
            <person name="Mitreva M."/>
        </authorList>
    </citation>
    <scope>NUCLEOTIDE SEQUENCE [LARGE SCALE GENOMIC DNA]</scope>
    <source>
        <strain evidence="4">Khon Kaen</strain>
    </source>
</reference>
<protein>
    <submittedName>
        <fullName evidence="4">Apoptosis inhibitory protein 5</fullName>
    </submittedName>
</protein>
<dbReference type="EMBL" id="KV891788">
    <property type="protein sequence ID" value="OON22390.1"/>
    <property type="molecule type" value="Genomic_DNA"/>
</dbReference>
<organism evidence="4 5">
    <name type="scientific">Opisthorchis viverrini</name>
    <name type="common">Southeast Asian liver fluke</name>
    <dbReference type="NCBI Taxonomy" id="6198"/>
    <lineage>
        <taxon>Eukaryota</taxon>
        <taxon>Metazoa</taxon>
        <taxon>Spiralia</taxon>
        <taxon>Lophotrochozoa</taxon>
        <taxon>Platyhelminthes</taxon>
        <taxon>Trematoda</taxon>
        <taxon>Digenea</taxon>
        <taxon>Opisthorchiida</taxon>
        <taxon>Opisthorchiata</taxon>
        <taxon>Opisthorchiidae</taxon>
        <taxon>Opisthorchis</taxon>
    </lineage>
</organism>
<dbReference type="GO" id="GO:0006915">
    <property type="term" value="P:apoptotic process"/>
    <property type="evidence" value="ECO:0007669"/>
    <property type="project" value="UniProtKB-KW"/>
</dbReference>
<dbReference type="PANTHER" id="PTHR12758">
    <property type="entry name" value="APOPTOSIS INHIBITOR 5-RELATED"/>
    <property type="match status" value="1"/>
</dbReference>
<evidence type="ECO:0000256" key="3">
    <source>
        <dbReference type="SAM" id="MobiDB-lite"/>
    </source>
</evidence>
<evidence type="ECO:0000313" key="5">
    <source>
        <dbReference type="Proteomes" id="UP000243686"/>
    </source>
</evidence>
<dbReference type="Proteomes" id="UP000243686">
    <property type="component" value="Unassembled WGS sequence"/>
</dbReference>
<dbReference type="GO" id="GO:0003723">
    <property type="term" value="F:RNA binding"/>
    <property type="evidence" value="ECO:0007669"/>
    <property type="project" value="TreeGrafter"/>
</dbReference>
<dbReference type="Gene3D" id="1.25.10.10">
    <property type="entry name" value="Leucine-rich Repeat Variant"/>
    <property type="match status" value="1"/>
</dbReference>
<name>A0A1S8X6P3_OPIVI</name>
<gene>
    <name evidence="4" type="ORF">X801_01707</name>
</gene>
<proteinExistence type="inferred from homology"/>
<dbReference type="InterPro" id="IPR008383">
    <property type="entry name" value="API5"/>
</dbReference>
<dbReference type="AlphaFoldDB" id="A0A1S8X6P3"/>
<comment type="similarity">
    <text evidence="1">Belongs to the API5 family.</text>
</comment>
<dbReference type="InterPro" id="IPR011989">
    <property type="entry name" value="ARM-like"/>
</dbReference>
<dbReference type="InterPro" id="IPR016024">
    <property type="entry name" value="ARM-type_fold"/>
</dbReference>
<feature type="region of interest" description="Disordered" evidence="3">
    <location>
        <begin position="490"/>
        <end position="535"/>
    </location>
</feature>
<dbReference type="Pfam" id="PF05918">
    <property type="entry name" value="API5"/>
    <property type="match status" value="1"/>
</dbReference>
<feature type="compositionally biased region" description="Polar residues" evidence="3">
    <location>
        <begin position="492"/>
        <end position="503"/>
    </location>
</feature>
<dbReference type="GO" id="GO:0005634">
    <property type="term" value="C:nucleus"/>
    <property type="evidence" value="ECO:0007669"/>
    <property type="project" value="TreeGrafter"/>
</dbReference>
<feature type="compositionally biased region" description="Polar residues" evidence="3">
    <location>
        <begin position="521"/>
        <end position="535"/>
    </location>
</feature>
<sequence length="575" mass="64527">MTTPTVTELYAYYDTLNNEASSADEREAAYRAFLSGTKGGDIEKRLASQFIARFSKQFENLREESFNCILDLCDDEDVAIRKQAVHDLMQFCKRIPSFIPRVADVLVQMFQTEDASEMHVISLSLNQLLTLEPKATLAGVFNQMLTVNPENPREHVMKFLVDRLKTLPEDKLSSEVEEFVVEQVNKVLHDVSEEEFPLVVSILSSLKCMSTLPGRQKLVAMITEQALQACPEFSPTDPACVAQIRESVKQAALCISKNVHARELYMYLLQKVIPKIVHIPDTLEEDKFSLLRSTAELASLHESDLSALTASEQEQCLQYAFDSLVHYLPELPNASVDAQPSDPPVEGKTVPEKPVFPTGLKLSELECLLCICCQLGRVRPQYFGGYSSEQERESEKVQLGAARLRQIRPRLQYLSQVAQEYSQSIAGHLGQNGHTDENKAKLIAHRLVTNIPNLVRLFFHNPPVFQTNITFSWLKTDPVISPGSKRPAVMANLQSTESPTRSTMSRREQPRYAPPIGRWSRGNQPQNRASGDSTRNYRGFISAAFNTLTPLEHIGLSGGTMDLQSGNVWHEGMLD</sequence>
<evidence type="ECO:0000256" key="2">
    <source>
        <dbReference type="ARBA" id="ARBA00022703"/>
    </source>
</evidence>
<dbReference type="SUPFAM" id="SSF48371">
    <property type="entry name" value="ARM repeat"/>
    <property type="match status" value="1"/>
</dbReference>